<dbReference type="PROSITE" id="PS51253">
    <property type="entry name" value="HTH_CENPB"/>
    <property type="match status" value="1"/>
</dbReference>
<dbReference type="EMBL" id="FR824047">
    <property type="protein sequence ID" value="CCA14112.1"/>
    <property type="molecule type" value="Genomic_DNA"/>
</dbReference>
<keyword evidence="1" id="KW-0238">DNA-binding</keyword>
<dbReference type="Gene3D" id="1.10.10.60">
    <property type="entry name" value="Homeodomain-like"/>
    <property type="match status" value="1"/>
</dbReference>
<reference evidence="3" key="2">
    <citation type="submission" date="2011-02" db="EMBL/GenBank/DDBJ databases">
        <authorList>
            <person name="MacLean D."/>
        </authorList>
    </citation>
    <scope>NUCLEOTIDE SEQUENCE</scope>
</reference>
<reference evidence="3" key="1">
    <citation type="journal article" date="2011" name="PLoS Biol.">
        <title>Gene gain and loss during evolution of obligate parasitism in the white rust pathogen of Arabidopsis thaliana.</title>
        <authorList>
            <person name="Kemen E."/>
            <person name="Gardiner A."/>
            <person name="Schultz-Larsen T."/>
            <person name="Kemen A.C."/>
            <person name="Balmuth A.L."/>
            <person name="Robert-Seilaniantz A."/>
            <person name="Bailey K."/>
            <person name="Holub E."/>
            <person name="Studholme D.J."/>
            <person name="Maclean D."/>
            <person name="Jones J.D."/>
        </authorList>
    </citation>
    <scope>NUCLEOTIDE SEQUENCE</scope>
</reference>
<evidence type="ECO:0000313" key="3">
    <source>
        <dbReference type="EMBL" id="CCA14112.1"/>
    </source>
</evidence>
<name>F0VZP0_9STRA</name>
<proteinExistence type="predicted"/>
<sequence>MPATLERFYPGAVGPAKETKCKSVYLLVKRREKLVSLCESRATRELRRSREISTAMTLPRNAELDLIKWINGYRLEGAPISAVMLTRKSLQVASEAGVSATAFTAWWTWRQAFLCRHKRAFRMMTRQGQISPANISAKAAEFSSELQQRMGELGVDVVYNADKTPVFFEYIPTKTIKAKGIQTCGLGLAERQSSE</sequence>
<feature type="domain" description="HTH CENPB-type" evidence="2">
    <location>
        <begin position="50"/>
        <end position="123"/>
    </location>
</feature>
<gene>
    <name evidence="3" type="primary">AlNc14C2G223</name>
    <name evidence="3" type="ORF">ALNC14_002550</name>
</gene>
<evidence type="ECO:0000259" key="2">
    <source>
        <dbReference type="PROSITE" id="PS51253"/>
    </source>
</evidence>
<dbReference type="GO" id="GO:0003677">
    <property type="term" value="F:DNA binding"/>
    <property type="evidence" value="ECO:0007669"/>
    <property type="project" value="UniProtKB-KW"/>
</dbReference>
<organism evidence="3">
    <name type="scientific">Albugo laibachii Nc14</name>
    <dbReference type="NCBI Taxonomy" id="890382"/>
    <lineage>
        <taxon>Eukaryota</taxon>
        <taxon>Sar</taxon>
        <taxon>Stramenopiles</taxon>
        <taxon>Oomycota</taxon>
        <taxon>Peronosporomycetes</taxon>
        <taxon>Albuginales</taxon>
        <taxon>Albuginaceae</taxon>
        <taxon>Albugo</taxon>
    </lineage>
</organism>
<dbReference type="HOGENOM" id="CLU_031434_2_1_1"/>
<protein>
    <submittedName>
        <fullName evidence="3">Uncharacterized protein AlNc14C2G223</fullName>
    </submittedName>
</protein>
<dbReference type="InterPro" id="IPR006600">
    <property type="entry name" value="HTH_CenpB_DNA-bd_dom"/>
</dbReference>
<accession>F0VZP0</accession>
<dbReference type="AlphaFoldDB" id="F0VZP0"/>
<evidence type="ECO:0000256" key="1">
    <source>
        <dbReference type="ARBA" id="ARBA00023125"/>
    </source>
</evidence>